<dbReference type="OrthoDB" id="3863715at2759"/>
<keyword evidence="1" id="KW-0862">Zinc</keyword>
<feature type="compositionally biased region" description="Low complexity" evidence="2">
    <location>
        <begin position="396"/>
        <end position="416"/>
    </location>
</feature>
<dbReference type="AlphaFoldDB" id="A0A6A5UAG9"/>
<evidence type="ECO:0000313" key="5">
    <source>
        <dbReference type="Proteomes" id="UP000800035"/>
    </source>
</evidence>
<reference evidence="4" key="1">
    <citation type="journal article" date="2020" name="Stud. Mycol.">
        <title>101 Dothideomycetes genomes: a test case for predicting lifestyles and emergence of pathogens.</title>
        <authorList>
            <person name="Haridas S."/>
            <person name="Albert R."/>
            <person name="Binder M."/>
            <person name="Bloem J."/>
            <person name="Labutti K."/>
            <person name="Salamov A."/>
            <person name="Andreopoulos B."/>
            <person name="Baker S."/>
            <person name="Barry K."/>
            <person name="Bills G."/>
            <person name="Bluhm B."/>
            <person name="Cannon C."/>
            <person name="Castanera R."/>
            <person name="Culley D."/>
            <person name="Daum C."/>
            <person name="Ezra D."/>
            <person name="Gonzalez J."/>
            <person name="Henrissat B."/>
            <person name="Kuo A."/>
            <person name="Liang C."/>
            <person name="Lipzen A."/>
            <person name="Lutzoni F."/>
            <person name="Magnuson J."/>
            <person name="Mondo S."/>
            <person name="Nolan M."/>
            <person name="Ohm R."/>
            <person name="Pangilinan J."/>
            <person name="Park H.-J."/>
            <person name="Ramirez L."/>
            <person name="Alfaro M."/>
            <person name="Sun H."/>
            <person name="Tritt A."/>
            <person name="Yoshinaga Y."/>
            <person name="Zwiers L.-H."/>
            <person name="Turgeon B."/>
            <person name="Goodwin S."/>
            <person name="Spatafora J."/>
            <person name="Crous P."/>
            <person name="Grigoriev I."/>
        </authorList>
    </citation>
    <scope>NUCLEOTIDE SEQUENCE</scope>
    <source>
        <strain evidence="4">CBS 675.92</strain>
    </source>
</reference>
<feature type="region of interest" description="Disordered" evidence="2">
    <location>
        <begin position="479"/>
        <end position="517"/>
    </location>
</feature>
<keyword evidence="5" id="KW-1185">Reference proteome</keyword>
<dbReference type="InterPro" id="IPR001878">
    <property type="entry name" value="Znf_CCHC"/>
</dbReference>
<name>A0A6A5UAG9_9PLEO</name>
<feature type="domain" description="CCHC-type" evidence="3">
    <location>
        <begin position="419"/>
        <end position="433"/>
    </location>
</feature>
<dbReference type="InterPro" id="IPR036875">
    <property type="entry name" value="Znf_CCHC_sf"/>
</dbReference>
<feature type="region of interest" description="Disordered" evidence="2">
    <location>
        <begin position="1"/>
        <end position="60"/>
    </location>
</feature>
<dbReference type="SMART" id="SM00343">
    <property type="entry name" value="ZnF_C2HC"/>
    <property type="match status" value="3"/>
</dbReference>
<feature type="domain" description="CCHC-type" evidence="3">
    <location>
        <begin position="365"/>
        <end position="378"/>
    </location>
</feature>
<accession>A0A6A5UAG9</accession>
<dbReference type="InterPro" id="IPR051714">
    <property type="entry name" value="Znf_CCHC_NABP"/>
</dbReference>
<dbReference type="Pfam" id="PF00098">
    <property type="entry name" value="zf-CCHC"/>
    <property type="match status" value="3"/>
</dbReference>
<dbReference type="PANTHER" id="PTHR23002">
    <property type="entry name" value="ZINC FINGER CCHC DOMAIN CONTAINING PROTEIN"/>
    <property type="match status" value="1"/>
</dbReference>
<dbReference type="PROSITE" id="PS50158">
    <property type="entry name" value="ZF_CCHC"/>
    <property type="match status" value="3"/>
</dbReference>
<proteinExistence type="predicted"/>
<feature type="compositionally biased region" description="Polar residues" evidence="2">
    <location>
        <begin position="27"/>
        <end position="42"/>
    </location>
</feature>
<organism evidence="4 5">
    <name type="scientific">Byssothecium circinans</name>
    <dbReference type="NCBI Taxonomy" id="147558"/>
    <lineage>
        <taxon>Eukaryota</taxon>
        <taxon>Fungi</taxon>
        <taxon>Dikarya</taxon>
        <taxon>Ascomycota</taxon>
        <taxon>Pezizomycotina</taxon>
        <taxon>Dothideomycetes</taxon>
        <taxon>Pleosporomycetidae</taxon>
        <taxon>Pleosporales</taxon>
        <taxon>Massarineae</taxon>
        <taxon>Massarinaceae</taxon>
        <taxon>Byssothecium</taxon>
    </lineage>
</organism>
<feature type="compositionally biased region" description="Polar residues" evidence="2">
    <location>
        <begin position="1"/>
        <end position="11"/>
    </location>
</feature>
<sequence>MSSKNNPSSRPTRAPRPKNVTKKPVENTPSDIPKTQTDNAVSPTEKKNVKATHTRKPSLTPSEFAKLKTGKRANLVVGSEGDTFIAVENAYVNLLCHHWGLAKKQLSTGTSNALVIKDGVKPIMQWIYKYMLCGEKDTECHVTLEKLSPADLCKLYYHAKYVEYTALERRIFGLVRAGLREDFPTPATIRNVYEIVPELVKELLPIITDIFLEPLVFDYGPYIGVAEQHAGFGKDLDQLMKKRLAGLKLRGEKYYERIRQIESRRPRQNTESTAAVGNQGVVPSNSQDSRGQKTEALNPVAPETETNPKRRNNKRGARKVKETETAAGKAKDSTSQEKGTVPIPKKTENSNPSRKEKAKARRPVCFACNGIGHLARQCTTDVEDTPAPASTNTEVPKPTETPAATKPKAKQTARPPQVCFNCDTEGHIARNCPAPKVDTPTHAPPPTTSPPTTTNDPPSRPPPTCYNCNQIGHIARACPNPFVPSSSTTGPFHPTTPRPAGTGNPRNKYRRRAQSDRYDDFVRDERARELQSAGDGDGIEVVGNNHGIRTCEREARRGEWTRTGLRI</sequence>
<feature type="compositionally biased region" description="Basic and acidic residues" evidence="2">
    <location>
        <begin position="319"/>
        <end position="335"/>
    </location>
</feature>
<feature type="compositionally biased region" description="Polar residues" evidence="2">
    <location>
        <begin position="269"/>
        <end position="289"/>
    </location>
</feature>
<dbReference type="Proteomes" id="UP000800035">
    <property type="component" value="Unassembled WGS sequence"/>
</dbReference>
<evidence type="ECO:0000259" key="3">
    <source>
        <dbReference type="PROSITE" id="PS50158"/>
    </source>
</evidence>
<evidence type="ECO:0000256" key="2">
    <source>
        <dbReference type="SAM" id="MobiDB-lite"/>
    </source>
</evidence>
<dbReference type="GO" id="GO:0003676">
    <property type="term" value="F:nucleic acid binding"/>
    <property type="evidence" value="ECO:0007669"/>
    <property type="project" value="InterPro"/>
</dbReference>
<feature type="region of interest" description="Disordered" evidence="2">
    <location>
        <begin position="381"/>
        <end position="417"/>
    </location>
</feature>
<feature type="region of interest" description="Disordered" evidence="2">
    <location>
        <begin position="260"/>
        <end position="361"/>
    </location>
</feature>
<protein>
    <recommendedName>
        <fullName evidence="3">CCHC-type domain-containing protein</fullName>
    </recommendedName>
</protein>
<gene>
    <name evidence="4" type="ORF">CC80DRAFT_591903</name>
</gene>
<dbReference type="EMBL" id="ML976987">
    <property type="protein sequence ID" value="KAF1958117.1"/>
    <property type="molecule type" value="Genomic_DNA"/>
</dbReference>
<dbReference type="GO" id="GO:0008270">
    <property type="term" value="F:zinc ion binding"/>
    <property type="evidence" value="ECO:0007669"/>
    <property type="project" value="UniProtKB-KW"/>
</dbReference>
<keyword evidence="1" id="KW-0479">Metal-binding</keyword>
<dbReference type="SUPFAM" id="SSF57756">
    <property type="entry name" value="Retrovirus zinc finger-like domains"/>
    <property type="match status" value="3"/>
</dbReference>
<keyword evidence="1" id="KW-0863">Zinc-finger</keyword>
<feature type="compositionally biased region" description="Basic residues" evidence="2">
    <location>
        <begin position="309"/>
        <end position="318"/>
    </location>
</feature>
<feature type="domain" description="CCHC-type" evidence="3">
    <location>
        <begin position="465"/>
        <end position="480"/>
    </location>
</feature>
<evidence type="ECO:0000256" key="1">
    <source>
        <dbReference type="PROSITE-ProRule" id="PRU00047"/>
    </source>
</evidence>
<evidence type="ECO:0000313" key="4">
    <source>
        <dbReference type="EMBL" id="KAF1958117.1"/>
    </source>
</evidence>
<feature type="region of interest" description="Disordered" evidence="2">
    <location>
        <begin position="431"/>
        <end position="465"/>
    </location>
</feature>
<dbReference type="Gene3D" id="4.10.60.10">
    <property type="entry name" value="Zinc finger, CCHC-type"/>
    <property type="match status" value="2"/>
</dbReference>